<keyword evidence="3 6" id="KW-1133">Transmembrane helix</keyword>
<dbReference type="InterPro" id="IPR011701">
    <property type="entry name" value="MFS"/>
</dbReference>
<evidence type="ECO:0000256" key="3">
    <source>
        <dbReference type="ARBA" id="ARBA00022989"/>
    </source>
</evidence>
<dbReference type="PANTHER" id="PTHR23502:SF23">
    <property type="entry name" value="FLUCONAZOLE RESISTANCE PROTEIN 1"/>
    <property type="match status" value="1"/>
</dbReference>
<feature type="transmembrane region" description="Helical" evidence="6">
    <location>
        <begin position="457"/>
        <end position="484"/>
    </location>
</feature>
<sequence>MSLIRDAPLGQLLRWVTGNRVLLYPEEDPSFALERETREGTPTEKSNSQLNSPCPSSEGLHNSFARKGEESKHMVGWYGDNDSSHPRNWTTWKKRLVALQIWYEFKYTFPFRIKKSPSSTICSSLYTFVVYCGSSIYVPAEPQIMEQFHVSQTKASLGLALYVLGYGIGPLLFSPLSEIPALGRNVPYLSSFVIFVIISVPTALVENYPGLMILRFLQGFFGSPCLASGGASMADMYADIDIPMGLTGWVAAAYGGPALGPLLSAYSVPVKGWRWAMWEILWMSGPVLIIMLVFLPETSADNILLRRAQRIRRTTNNPNIRSHCEISQEHSTFWGLMGFSLVKPMEIMFKDPAILFTNIYTSLVYGIYYSFFESFPLVYPVIYGFSPGQSGLVFVSLAVACGIGIVAYITYLYTYMIPDLKKHGHRSQEHRLIPAVIASLFPPVGLSLFAWTSRESIHWIVGIIGILLYAAAVFIIFQCIFVYIPLVYPRYAASLFAGNDFSRSAFAFAFILFSRFIFVNLGIGKGVTVLAGLSVLGILGMVVLYFYGGKLRARSKFTETKDV</sequence>
<evidence type="ECO:0000313" key="8">
    <source>
        <dbReference type="EMBL" id="KAJ5346622.1"/>
    </source>
</evidence>
<comment type="caution">
    <text evidence="8">The sequence shown here is derived from an EMBL/GenBank/DDBJ whole genome shotgun (WGS) entry which is preliminary data.</text>
</comment>
<evidence type="ECO:0000256" key="2">
    <source>
        <dbReference type="ARBA" id="ARBA00022692"/>
    </source>
</evidence>
<feature type="transmembrane region" description="Helical" evidence="6">
    <location>
        <begin position="432"/>
        <end position="451"/>
    </location>
</feature>
<keyword evidence="9" id="KW-1185">Reference proteome</keyword>
<accession>A0A9W9QVY9</accession>
<evidence type="ECO:0000256" key="4">
    <source>
        <dbReference type="ARBA" id="ARBA00023136"/>
    </source>
</evidence>
<dbReference type="InterPro" id="IPR036259">
    <property type="entry name" value="MFS_trans_sf"/>
</dbReference>
<evidence type="ECO:0000256" key="5">
    <source>
        <dbReference type="SAM" id="MobiDB-lite"/>
    </source>
</evidence>
<dbReference type="Proteomes" id="UP001148299">
    <property type="component" value="Unassembled WGS sequence"/>
</dbReference>
<feature type="transmembrane region" description="Helical" evidence="6">
    <location>
        <begin position="391"/>
        <end position="411"/>
    </location>
</feature>
<name>A0A9W9QVY9_PENBR</name>
<keyword evidence="4 6" id="KW-0472">Membrane</keyword>
<dbReference type="Gene3D" id="1.20.1250.20">
    <property type="entry name" value="MFS general substrate transporter like domains"/>
    <property type="match status" value="1"/>
</dbReference>
<feature type="transmembrane region" description="Helical" evidence="6">
    <location>
        <begin position="505"/>
        <end position="523"/>
    </location>
</feature>
<feature type="transmembrane region" description="Helical" evidence="6">
    <location>
        <begin position="186"/>
        <end position="204"/>
    </location>
</feature>
<reference evidence="8" key="2">
    <citation type="journal article" date="2023" name="IMA Fungus">
        <title>Comparative genomic study of the Penicillium genus elucidates a diverse pangenome and 15 lateral gene transfer events.</title>
        <authorList>
            <person name="Petersen C."/>
            <person name="Sorensen T."/>
            <person name="Nielsen M.R."/>
            <person name="Sondergaard T.E."/>
            <person name="Sorensen J.L."/>
            <person name="Fitzpatrick D.A."/>
            <person name="Frisvad J.C."/>
            <person name="Nielsen K.L."/>
        </authorList>
    </citation>
    <scope>NUCLEOTIDE SEQUENCE</scope>
    <source>
        <strain evidence="8">IBT 35675</strain>
    </source>
</reference>
<feature type="region of interest" description="Disordered" evidence="5">
    <location>
        <begin position="33"/>
        <end position="62"/>
    </location>
</feature>
<proteinExistence type="predicted"/>
<feature type="transmembrane region" description="Helical" evidence="6">
    <location>
        <begin position="280"/>
        <end position="304"/>
    </location>
</feature>
<dbReference type="GO" id="GO:0005886">
    <property type="term" value="C:plasma membrane"/>
    <property type="evidence" value="ECO:0007669"/>
    <property type="project" value="TreeGrafter"/>
</dbReference>
<evidence type="ECO:0000313" key="9">
    <source>
        <dbReference type="Proteomes" id="UP001148299"/>
    </source>
</evidence>
<gene>
    <name evidence="8" type="ORF">N7541_009104</name>
</gene>
<evidence type="ECO:0000256" key="6">
    <source>
        <dbReference type="SAM" id="Phobius"/>
    </source>
</evidence>
<feature type="transmembrane region" description="Helical" evidence="6">
    <location>
        <begin position="529"/>
        <end position="547"/>
    </location>
</feature>
<dbReference type="PROSITE" id="PS50850">
    <property type="entry name" value="MFS"/>
    <property type="match status" value="1"/>
</dbReference>
<keyword evidence="2 6" id="KW-0812">Transmembrane</keyword>
<feature type="domain" description="Major facilitator superfamily (MFS) profile" evidence="7">
    <location>
        <begin position="119"/>
        <end position="552"/>
    </location>
</feature>
<evidence type="ECO:0000259" key="7">
    <source>
        <dbReference type="PROSITE" id="PS50850"/>
    </source>
</evidence>
<feature type="transmembrane region" description="Helical" evidence="6">
    <location>
        <begin position="353"/>
        <end position="371"/>
    </location>
</feature>
<dbReference type="EMBL" id="JAPZBR010000007">
    <property type="protein sequence ID" value="KAJ5346622.1"/>
    <property type="molecule type" value="Genomic_DNA"/>
</dbReference>
<organism evidence="8 9">
    <name type="scientific">Penicillium brevicompactum</name>
    <dbReference type="NCBI Taxonomy" id="5074"/>
    <lineage>
        <taxon>Eukaryota</taxon>
        <taxon>Fungi</taxon>
        <taxon>Dikarya</taxon>
        <taxon>Ascomycota</taxon>
        <taxon>Pezizomycotina</taxon>
        <taxon>Eurotiomycetes</taxon>
        <taxon>Eurotiomycetidae</taxon>
        <taxon>Eurotiales</taxon>
        <taxon>Aspergillaceae</taxon>
        <taxon>Penicillium</taxon>
    </lineage>
</organism>
<feature type="transmembrane region" description="Helical" evidence="6">
    <location>
        <begin position="246"/>
        <end position="268"/>
    </location>
</feature>
<reference evidence="8" key="1">
    <citation type="submission" date="2022-12" db="EMBL/GenBank/DDBJ databases">
        <authorList>
            <person name="Petersen C."/>
        </authorList>
    </citation>
    <scope>NUCLEOTIDE SEQUENCE</scope>
    <source>
        <strain evidence="8">IBT 35675</strain>
    </source>
</reference>
<dbReference type="GO" id="GO:0015244">
    <property type="term" value="F:fluconazole transmembrane transporter activity"/>
    <property type="evidence" value="ECO:0007669"/>
    <property type="project" value="TreeGrafter"/>
</dbReference>
<dbReference type="SUPFAM" id="SSF103473">
    <property type="entry name" value="MFS general substrate transporter"/>
    <property type="match status" value="1"/>
</dbReference>
<dbReference type="FunFam" id="1.20.1250.20:FF:000011">
    <property type="entry name" value="MFS multidrug transporter, putative"/>
    <property type="match status" value="1"/>
</dbReference>
<dbReference type="Pfam" id="PF07690">
    <property type="entry name" value="MFS_1"/>
    <property type="match status" value="1"/>
</dbReference>
<feature type="compositionally biased region" description="Polar residues" evidence="5">
    <location>
        <begin position="43"/>
        <end position="55"/>
    </location>
</feature>
<dbReference type="GO" id="GO:1990961">
    <property type="term" value="P:xenobiotic detoxification by transmembrane export across the plasma membrane"/>
    <property type="evidence" value="ECO:0007669"/>
    <property type="project" value="TreeGrafter"/>
</dbReference>
<dbReference type="AlphaFoldDB" id="A0A9W9QVY9"/>
<feature type="transmembrane region" description="Helical" evidence="6">
    <location>
        <begin position="155"/>
        <end position="174"/>
    </location>
</feature>
<feature type="compositionally biased region" description="Basic and acidic residues" evidence="5">
    <location>
        <begin position="33"/>
        <end position="42"/>
    </location>
</feature>
<evidence type="ECO:0000256" key="1">
    <source>
        <dbReference type="ARBA" id="ARBA00004141"/>
    </source>
</evidence>
<comment type="subcellular location">
    <subcellularLocation>
        <location evidence="1">Membrane</location>
        <topology evidence="1">Multi-pass membrane protein</topology>
    </subcellularLocation>
</comment>
<protein>
    <recommendedName>
        <fullName evidence="7">Major facilitator superfamily (MFS) profile domain-containing protein</fullName>
    </recommendedName>
</protein>
<dbReference type="InterPro" id="IPR020846">
    <property type="entry name" value="MFS_dom"/>
</dbReference>
<dbReference type="PANTHER" id="PTHR23502">
    <property type="entry name" value="MAJOR FACILITATOR SUPERFAMILY"/>
    <property type="match status" value="1"/>
</dbReference>
<dbReference type="CDD" id="cd17323">
    <property type="entry name" value="MFS_Tpo1_MDR_like"/>
    <property type="match status" value="1"/>
</dbReference>